<feature type="region of interest" description="Disordered" evidence="1">
    <location>
        <begin position="65"/>
        <end position="90"/>
    </location>
</feature>
<dbReference type="EMBL" id="JAGSOT010000015">
    <property type="protein sequence ID" value="MBR7795780.1"/>
    <property type="molecule type" value="Genomic_DNA"/>
</dbReference>
<dbReference type="InterPro" id="IPR046318">
    <property type="entry name" value="DUF5344"/>
</dbReference>
<dbReference type="RefSeq" id="WP_166530166.1">
    <property type="nucleotide sequence ID" value="NZ_CP115959.1"/>
</dbReference>
<evidence type="ECO:0000313" key="2">
    <source>
        <dbReference type="EMBL" id="MBR7795780.1"/>
    </source>
</evidence>
<dbReference type="Pfam" id="PF17279">
    <property type="entry name" value="DUF5344"/>
    <property type="match status" value="1"/>
</dbReference>
<evidence type="ECO:0000256" key="1">
    <source>
        <dbReference type="SAM" id="MobiDB-lite"/>
    </source>
</evidence>
<reference evidence="2" key="1">
    <citation type="submission" date="2021-04" db="EMBL/GenBank/DDBJ databases">
        <title>Isolation and polyphasic classification of algal microorganism.</title>
        <authorList>
            <person name="Wang S."/>
        </authorList>
    </citation>
    <scope>NUCLEOTIDE SEQUENCE</scope>
    <source>
        <strain evidence="2">720a</strain>
    </source>
</reference>
<organism evidence="2 3">
    <name type="scientific">Virgibacillus salarius</name>
    <dbReference type="NCBI Taxonomy" id="447199"/>
    <lineage>
        <taxon>Bacteria</taxon>
        <taxon>Bacillati</taxon>
        <taxon>Bacillota</taxon>
        <taxon>Bacilli</taxon>
        <taxon>Bacillales</taxon>
        <taxon>Bacillaceae</taxon>
        <taxon>Virgibacillus</taxon>
    </lineage>
</organism>
<dbReference type="Proteomes" id="UP000675284">
    <property type="component" value="Unassembled WGS sequence"/>
</dbReference>
<gene>
    <name evidence="2" type="ORF">KCX74_06955</name>
</gene>
<accession>A0A941IC30</accession>
<keyword evidence="3" id="KW-1185">Reference proteome</keyword>
<sequence>MNEEVKIERAPIDKALSELQATIQNFEKSYTSMNKEDNTGAILHKLEEIKNTFEQINSSYHALKHNNSKATNQAVEKMQGMDHTQSTSMY</sequence>
<comment type="caution">
    <text evidence="2">The sequence shown here is derived from an EMBL/GenBank/DDBJ whole genome shotgun (WGS) entry which is preliminary data.</text>
</comment>
<dbReference type="AlphaFoldDB" id="A0A941IC30"/>
<name>A0A941IC30_9BACI</name>
<evidence type="ECO:0000313" key="3">
    <source>
        <dbReference type="Proteomes" id="UP000675284"/>
    </source>
</evidence>
<proteinExistence type="predicted"/>
<protein>
    <submittedName>
        <fullName evidence="2">YwqI/YxiC family protein</fullName>
    </submittedName>
</protein>